<dbReference type="SUPFAM" id="SSF49299">
    <property type="entry name" value="PKD domain"/>
    <property type="match status" value="1"/>
</dbReference>
<dbReference type="SMART" id="SM00089">
    <property type="entry name" value="PKD"/>
    <property type="match status" value="1"/>
</dbReference>
<proteinExistence type="predicted"/>
<dbReference type="InterPro" id="IPR022409">
    <property type="entry name" value="PKD/Chitinase_dom"/>
</dbReference>
<evidence type="ECO:0000256" key="2">
    <source>
        <dbReference type="SAM" id="SignalP"/>
    </source>
</evidence>
<dbReference type="InterPro" id="IPR013783">
    <property type="entry name" value="Ig-like_fold"/>
</dbReference>
<dbReference type="NCBIfam" id="TIGR04131">
    <property type="entry name" value="Bac_Flav_CTERM"/>
    <property type="match status" value="1"/>
</dbReference>
<keyword evidence="5" id="KW-1185">Reference proteome</keyword>
<dbReference type="InterPro" id="IPR000601">
    <property type="entry name" value="PKD_dom"/>
</dbReference>
<evidence type="ECO:0000313" key="5">
    <source>
        <dbReference type="Proteomes" id="UP000198820"/>
    </source>
</evidence>
<dbReference type="InterPro" id="IPR035986">
    <property type="entry name" value="PKD_dom_sf"/>
</dbReference>
<dbReference type="EMBL" id="FNQF01000001">
    <property type="protein sequence ID" value="SDZ76642.1"/>
    <property type="molecule type" value="Genomic_DNA"/>
</dbReference>
<dbReference type="PROSITE" id="PS50093">
    <property type="entry name" value="PKD"/>
    <property type="match status" value="1"/>
</dbReference>
<protein>
    <submittedName>
        <fullName evidence="4">Gliding motility-associated C-terminal domain-containing protein</fullName>
    </submittedName>
</protein>
<accession>A0A1H3VR94</accession>
<dbReference type="InterPro" id="IPR026341">
    <property type="entry name" value="T9SS_type_B"/>
</dbReference>
<dbReference type="Pfam" id="PF18911">
    <property type="entry name" value="PKD_4"/>
    <property type="match status" value="1"/>
</dbReference>
<dbReference type="Pfam" id="PF13585">
    <property type="entry name" value="CHU_C"/>
    <property type="match status" value="1"/>
</dbReference>
<dbReference type="CDD" id="cd00146">
    <property type="entry name" value="PKD"/>
    <property type="match status" value="1"/>
</dbReference>
<evidence type="ECO:0000313" key="4">
    <source>
        <dbReference type="EMBL" id="SDZ76642.1"/>
    </source>
</evidence>
<organism evidence="4 5">
    <name type="scientific">Psychroflexus halocasei</name>
    <dbReference type="NCBI Taxonomy" id="908615"/>
    <lineage>
        <taxon>Bacteria</taxon>
        <taxon>Pseudomonadati</taxon>
        <taxon>Bacteroidota</taxon>
        <taxon>Flavobacteriia</taxon>
        <taxon>Flavobacteriales</taxon>
        <taxon>Flavobacteriaceae</taxon>
        <taxon>Psychroflexus</taxon>
    </lineage>
</organism>
<dbReference type="Gene3D" id="2.60.40.10">
    <property type="entry name" value="Immunoglobulins"/>
    <property type="match status" value="1"/>
</dbReference>
<feature type="domain" description="PKD" evidence="3">
    <location>
        <begin position="186"/>
        <end position="244"/>
    </location>
</feature>
<sequence length="1449" mass="158544">MMKKLLFFLLILAVFPVFSQEIIMTDGEITPTDSGTFYDSGGPNGGIQQGTFTHTICPETDGKLLVARFSEFVLGPSNLTIYDGDLTDDPEIPEIGVYTGGGFTGDNAELESVTASDDNPTGCLTFVFSSPISNDDLGWEAELDIRDPCQTYDMGISTGFDNTQNVAFDEQLDFFADVTPSSGIYDNLTYTWDFGDGTPHVQGANVTHSYNEIGTFIVTITVEDEFGCAGTPFTINVTTEARYISVEAGYPYDNYSASTQFDVVTPNTGQNKTITSTEDLVKDILVDNDCAILDNIIFSGNPNAASIGYFNRNNSSFGIDEGIVITTGVASNSPGPHDDPISDGSWAGDSDLENAVPDLEPDNSNDASILEFDFVAASTTLNFDFVFASEEYGTHQCYYSDSFAFLLTNLETGETQNIAVVPGTNDPISVTSIRDDEYNTGCNSQNVEYFDAYYGLLGADGVADPIAYRGYTVVMTAEADLIVDTQYHIKMVIADRGDSILDSAIFLSAGTFDFGTLDLGDDILLGSDEAACEGETITLDLDVSSTIDLPDDVEITWFKDDELIAGESGFTLDVSEPGLYGVSYDLGNCELTAEILVEFYPTPIPEPAPIDLTQCEGNPFDLTINSPNMIDPGDDLSDFQIKYFTTLEDAENNTNPITNPDNFTFQGTTMPIFARAEGFVLNQLTGCIEIAEFQITYQDLEISDELTNLRQCNDYSVPVYFDLTNIEIPENLNGQNPNNLVFKYFLTQDDAEAGTDPISDNDVENYEATEDTEIFVSVLDPNTVGCFDTGSFTLKVDNVRIGDLTTTDVIEECQDPNTGTTVFDLSVKTDPALDEQDANDYSVYYYSSEDAALNNDTDAAINDIQAYTIAILGQKTIYVNVVNDENTSCFETSSFLIEAFEKPLVENTIDLEKCGDFSSTQEFDLTQNETEVIGSQTGNYQVSYYLTEADAAAGNNSLTSAGEDVTAYSPINATQDIYVRIENSNLESCYSIGSFQIIIHDVEVAAVQDIESCIDPVLGTANYDLTMVEDLALGNNQSLDSHQVNYYNQAGDLINTPEDYNINVEESITIEILNSNNTTCTATSTFELLITPQPTVSVAPTLEVCIDFENDANSQVDLTVQDAFINANGTGDVVAYYATAADFNNENPIQNPGAYNLGSSQNEIFAAVINTASSCRSEMTSFALDNVIPIVDISNNDGKSVCLDENGNLVITETSPPNIDTGLSEVDYDFEWQLDGQLIPGETSSNITAEQPGEYTVIVTNALSGIACENSSTATILESGQIDFELNILTDAFQNNEHAIGVIITDIGLGDYEFRLDYGDWFDLEEGQTEIIFNNVVGGEHTVTARDKFGCGLEKKTITLIDFPEFFTPNEDGYNDTWNITNFDQPDAEIIIYDRYGKHIYTMTPAGIGWDGRYQGELLPSNDYWFTITYIEPRTEQTKTFKSHFTLKR</sequence>
<evidence type="ECO:0000259" key="3">
    <source>
        <dbReference type="PROSITE" id="PS50093"/>
    </source>
</evidence>
<dbReference type="Proteomes" id="UP000198820">
    <property type="component" value="Unassembled WGS sequence"/>
</dbReference>
<feature type="chain" id="PRO_5011518974" evidence="2">
    <location>
        <begin position="20"/>
        <end position="1449"/>
    </location>
</feature>
<name>A0A1H3VR94_9FLAO</name>
<gene>
    <name evidence="4" type="ORF">SAMN05421540_101214</name>
</gene>
<dbReference type="STRING" id="908615.SAMN05421540_101214"/>
<feature type="signal peptide" evidence="2">
    <location>
        <begin position="1"/>
        <end position="19"/>
    </location>
</feature>
<evidence type="ECO:0000256" key="1">
    <source>
        <dbReference type="SAM" id="MobiDB-lite"/>
    </source>
</evidence>
<keyword evidence="2" id="KW-0732">Signal</keyword>
<reference evidence="4 5" key="1">
    <citation type="submission" date="2016-10" db="EMBL/GenBank/DDBJ databases">
        <authorList>
            <person name="de Groot N.N."/>
        </authorList>
    </citation>
    <scope>NUCLEOTIDE SEQUENCE [LARGE SCALE GENOMIC DNA]</scope>
    <source>
        <strain evidence="4 5">DSM 23581</strain>
    </source>
</reference>
<dbReference type="NCBIfam" id="NF038133">
    <property type="entry name" value="choice_anch_L"/>
    <property type="match status" value="1"/>
</dbReference>
<dbReference type="InterPro" id="IPR049804">
    <property type="entry name" value="Choice_anch_L"/>
</dbReference>
<feature type="region of interest" description="Disordered" evidence="1">
    <location>
        <begin position="330"/>
        <end position="355"/>
    </location>
</feature>